<dbReference type="EMBL" id="PQWO01000007">
    <property type="protein sequence ID" value="PZD73030.1"/>
    <property type="molecule type" value="Genomic_DNA"/>
</dbReference>
<evidence type="ECO:0000259" key="1">
    <source>
        <dbReference type="PROSITE" id="PS50035"/>
    </source>
</evidence>
<comment type="caution">
    <text evidence="2">The sequence shown here is derived from an EMBL/GenBank/DDBJ whole genome shotgun (WGS) entry which is preliminary data.</text>
</comment>
<dbReference type="CDD" id="cd09132">
    <property type="entry name" value="PLDc_unchar4"/>
    <property type="match status" value="1"/>
</dbReference>
<name>A0A2W1JHK2_9CYAN</name>
<evidence type="ECO:0000313" key="2">
    <source>
        <dbReference type="EMBL" id="PZD73030.1"/>
    </source>
</evidence>
<keyword evidence="2" id="KW-0808">Transferase</keyword>
<accession>A0A2W1JHK2</accession>
<dbReference type="InterPro" id="IPR001736">
    <property type="entry name" value="PLipase_D/transphosphatidylase"/>
</dbReference>
<dbReference type="InterPro" id="IPR025202">
    <property type="entry name" value="PLD-like_dom"/>
</dbReference>
<dbReference type="RefSeq" id="WP_158535087.1">
    <property type="nucleotide sequence ID" value="NZ_CAWNWM010000007.1"/>
</dbReference>
<dbReference type="PANTHER" id="PTHR21248:SF22">
    <property type="entry name" value="PHOSPHOLIPASE D"/>
    <property type="match status" value="1"/>
</dbReference>
<gene>
    <name evidence="2" type="primary">clsB_1</name>
    <name evidence="2" type="ORF">C1752_02752</name>
</gene>
<dbReference type="EC" id="2.7.8.-" evidence="2"/>
<protein>
    <submittedName>
        <fullName evidence="2">Cardiolipin synthase B</fullName>
        <ecNumber evidence="2">2.7.8.-</ecNumber>
    </submittedName>
</protein>
<dbReference type="Pfam" id="PF13091">
    <property type="entry name" value="PLDc_2"/>
    <property type="match status" value="1"/>
</dbReference>
<dbReference type="SUPFAM" id="SSF56024">
    <property type="entry name" value="Phospholipase D/nuclease"/>
    <property type="match status" value="1"/>
</dbReference>
<feature type="domain" description="PLD phosphodiesterase" evidence="1">
    <location>
        <begin position="204"/>
        <end position="231"/>
    </location>
</feature>
<sequence length="269" mass="29788">MRPLSPRLLAHIHRVAQQLPQSVLSTVANFLADVPQATDSKTAWLPLLQQLPKPVWRRAFTDLLAVWSEDNPVLQGESLATALCSAHYSIERAEEALNIEIVWTGPEVSRIPVRRTEQVLLQLIRVASEELTLASFALYKVPTLTQALIAALDRGVQVRIIAETTAGDTVVPFGVKAGLGQEVAMRAEVYEWDKAKRPKDKAGRQGSLHMKVAISDRQRLFITSANLTGYAMLLNMEMGLLVNGKALSCQVSEHFDQLIQQEIIALVDH</sequence>
<dbReference type="NCBIfam" id="NF038319">
    <property type="entry name" value="DISARM_DrmC_I"/>
    <property type="match status" value="1"/>
</dbReference>
<dbReference type="OrthoDB" id="9762009at2"/>
<dbReference type="PROSITE" id="PS50035">
    <property type="entry name" value="PLD"/>
    <property type="match status" value="1"/>
</dbReference>
<evidence type="ECO:0000313" key="3">
    <source>
        <dbReference type="Proteomes" id="UP000248857"/>
    </source>
</evidence>
<dbReference type="GO" id="GO:0030572">
    <property type="term" value="F:phosphatidyltransferase activity"/>
    <property type="evidence" value="ECO:0007669"/>
    <property type="project" value="UniProtKB-ARBA"/>
</dbReference>
<dbReference type="GO" id="GO:0032049">
    <property type="term" value="P:cardiolipin biosynthetic process"/>
    <property type="evidence" value="ECO:0007669"/>
    <property type="project" value="UniProtKB-ARBA"/>
</dbReference>
<dbReference type="Gene3D" id="3.30.870.10">
    <property type="entry name" value="Endonuclease Chain A"/>
    <property type="match status" value="1"/>
</dbReference>
<proteinExistence type="predicted"/>
<dbReference type="AlphaFoldDB" id="A0A2W1JHK2"/>
<dbReference type="Proteomes" id="UP000248857">
    <property type="component" value="Unassembled WGS sequence"/>
</dbReference>
<reference evidence="2 3" key="1">
    <citation type="journal article" date="2018" name="Sci. Rep.">
        <title>A novel species of the marine cyanobacterium Acaryochloris with a unique pigment content and lifestyle.</title>
        <authorList>
            <person name="Partensky F."/>
            <person name="Six C."/>
            <person name="Ratin M."/>
            <person name="Garczarek L."/>
            <person name="Vaulot D."/>
            <person name="Probert I."/>
            <person name="Calteau A."/>
            <person name="Gourvil P."/>
            <person name="Marie D."/>
            <person name="Grebert T."/>
            <person name="Bouchier C."/>
            <person name="Le Panse S."/>
            <person name="Gachenot M."/>
            <person name="Rodriguez F."/>
            <person name="Garrido J.L."/>
        </authorList>
    </citation>
    <scope>NUCLEOTIDE SEQUENCE [LARGE SCALE GENOMIC DNA]</scope>
    <source>
        <strain evidence="2 3">RCC1774</strain>
    </source>
</reference>
<dbReference type="InterPro" id="IPR047955">
    <property type="entry name" value="DrmC-like"/>
</dbReference>
<organism evidence="2 3">
    <name type="scientific">Acaryochloris thomasi RCC1774</name>
    <dbReference type="NCBI Taxonomy" id="1764569"/>
    <lineage>
        <taxon>Bacteria</taxon>
        <taxon>Bacillati</taxon>
        <taxon>Cyanobacteriota</taxon>
        <taxon>Cyanophyceae</taxon>
        <taxon>Acaryochloridales</taxon>
        <taxon>Acaryochloridaceae</taxon>
        <taxon>Acaryochloris</taxon>
        <taxon>Acaryochloris thomasi</taxon>
    </lineage>
</organism>
<keyword evidence="3" id="KW-1185">Reference proteome</keyword>
<dbReference type="PANTHER" id="PTHR21248">
    <property type="entry name" value="CARDIOLIPIN SYNTHASE"/>
    <property type="match status" value="1"/>
</dbReference>